<dbReference type="EMBL" id="JAPWDQ010000002">
    <property type="protein sequence ID" value="KAJ5493326.1"/>
    <property type="molecule type" value="Genomic_DNA"/>
</dbReference>
<gene>
    <name evidence="2" type="ORF">N7539_002072</name>
</gene>
<feature type="region of interest" description="Disordered" evidence="1">
    <location>
        <begin position="186"/>
        <end position="331"/>
    </location>
</feature>
<keyword evidence="3" id="KW-1185">Reference proteome</keyword>
<feature type="region of interest" description="Disordered" evidence="1">
    <location>
        <begin position="101"/>
        <end position="154"/>
    </location>
</feature>
<reference evidence="2" key="1">
    <citation type="submission" date="2022-12" db="EMBL/GenBank/DDBJ databases">
        <authorList>
            <person name="Petersen C."/>
        </authorList>
    </citation>
    <scope>NUCLEOTIDE SEQUENCE</scope>
    <source>
        <strain evidence="2">IBT 30728</strain>
    </source>
</reference>
<protein>
    <submittedName>
        <fullName evidence="2">Uncharacterized protein</fullName>
    </submittedName>
</protein>
<evidence type="ECO:0000313" key="2">
    <source>
        <dbReference type="EMBL" id="KAJ5493326.1"/>
    </source>
</evidence>
<proteinExistence type="predicted"/>
<feature type="compositionally biased region" description="Low complexity" evidence="1">
    <location>
        <begin position="107"/>
        <end position="118"/>
    </location>
</feature>
<dbReference type="Proteomes" id="UP001148312">
    <property type="component" value="Unassembled WGS sequence"/>
</dbReference>
<reference evidence="2" key="2">
    <citation type="journal article" date="2023" name="IMA Fungus">
        <title>Comparative genomic study of the Penicillium genus elucidates a diverse pangenome and 15 lateral gene transfer events.</title>
        <authorList>
            <person name="Petersen C."/>
            <person name="Sorensen T."/>
            <person name="Nielsen M.R."/>
            <person name="Sondergaard T.E."/>
            <person name="Sorensen J.L."/>
            <person name="Fitzpatrick D.A."/>
            <person name="Frisvad J.C."/>
            <person name="Nielsen K.L."/>
        </authorList>
    </citation>
    <scope>NUCLEOTIDE SEQUENCE</scope>
    <source>
        <strain evidence="2">IBT 30728</strain>
    </source>
</reference>
<dbReference type="RefSeq" id="XP_056793706.1">
    <property type="nucleotide sequence ID" value="XM_056931675.1"/>
</dbReference>
<accession>A0A9W9XHX4</accession>
<comment type="caution">
    <text evidence="2">The sequence shown here is derived from an EMBL/GenBank/DDBJ whole genome shotgun (WGS) entry which is preliminary data.</text>
</comment>
<evidence type="ECO:0000256" key="1">
    <source>
        <dbReference type="SAM" id="MobiDB-lite"/>
    </source>
</evidence>
<dbReference type="AlphaFoldDB" id="A0A9W9XHX4"/>
<evidence type="ECO:0000313" key="3">
    <source>
        <dbReference type="Proteomes" id="UP001148312"/>
    </source>
</evidence>
<feature type="region of interest" description="Disordered" evidence="1">
    <location>
        <begin position="373"/>
        <end position="398"/>
    </location>
</feature>
<feature type="compositionally biased region" description="Low complexity" evidence="1">
    <location>
        <begin position="207"/>
        <end position="231"/>
    </location>
</feature>
<sequence length="422" mass="45977">MPAPLLQRHWLISPSTCYPNLSCYILPRNTCDIPSPLIPTQFSPQRNGCLTRFTLALLGVFSGSRSRSSSSQPRDHLDHLILKHGYPTPVSLSSLRDLTATSSAYNPPTSTHLSSSPHSRPPPRRSESIPFDPVDALTLSASSTRPIPIPRRRIESDYDDHLPVTPLTGRFDHDDYIEDWERASLSARSRHLRSPPPSSRTNRHRSAPTAATVAAPTAAAPTPFAAAASTSSRHHSHRYSSMRADHSPFYSPVASPTMSPRRPSSPQPPRSRGQNTPTKAIPGFSLGSLPRFHPAVYQSKPTSHASSGQPPSPRQSRHPAYRTSSGSRDMNMKWQYGTTLMDAATQSPSAPRLDPLLSPGPVTPLALESADYLTAGHSGTTPHGLRDGVGQHSSPSADLVDKLITRENEKARQKSRQTAKGR</sequence>
<dbReference type="GeneID" id="81621924"/>
<organism evidence="2 3">
    <name type="scientific">Penicillium diatomitis</name>
    <dbReference type="NCBI Taxonomy" id="2819901"/>
    <lineage>
        <taxon>Eukaryota</taxon>
        <taxon>Fungi</taxon>
        <taxon>Dikarya</taxon>
        <taxon>Ascomycota</taxon>
        <taxon>Pezizomycotina</taxon>
        <taxon>Eurotiomycetes</taxon>
        <taxon>Eurotiomycetidae</taxon>
        <taxon>Eurotiales</taxon>
        <taxon>Aspergillaceae</taxon>
        <taxon>Penicillium</taxon>
    </lineage>
</organism>
<name>A0A9W9XHX4_9EURO</name>